<dbReference type="InterPro" id="IPR039771">
    <property type="entry name" value="Csl4"/>
</dbReference>
<sequence>MSSSPEPPKLVIPGEYLGAAEEFVPGRGTYEDSGRIYASVLGISHIDPTDRSVHVVPRNGIPQISEGDLVYARVDELKSAMAICTILATAGSRRPVPGDPEGTVHISKAREGFTESLG</sequence>
<proteinExistence type="predicted"/>
<dbReference type="Gene3D" id="2.40.50.140">
    <property type="entry name" value="Nucleic acid-binding proteins"/>
    <property type="match status" value="1"/>
</dbReference>
<comment type="caution">
    <text evidence="4">The sequence shown here is derived from an EMBL/GenBank/DDBJ whole genome shotgun (WGS) entry which is preliminary data.</text>
</comment>
<feature type="region of interest" description="Disordered" evidence="2">
    <location>
        <begin position="92"/>
        <end position="118"/>
    </location>
</feature>
<feature type="compositionally biased region" description="Basic and acidic residues" evidence="2">
    <location>
        <begin position="108"/>
        <end position="118"/>
    </location>
</feature>
<name>T1A3D7_9ZZZZ</name>
<reference evidence="4" key="1">
    <citation type="submission" date="2013-08" db="EMBL/GenBank/DDBJ databases">
        <authorList>
            <person name="Mendez C."/>
            <person name="Richter M."/>
            <person name="Ferrer M."/>
            <person name="Sanchez J."/>
        </authorList>
    </citation>
    <scope>NUCLEOTIDE SEQUENCE</scope>
</reference>
<keyword evidence="1" id="KW-0271">Exosome</keyword>
<gene>
    <name evidence="4" type="ORF">B2A_06886</name>
</gene>
<dbReference type="InterPro" id="IPR012340">
    <property type="entry name" value="NA-bd_OB-fold"/>
</dbReference>
<dbReference type="Gene3D" id="2.40.50.100">
    <property type="match status" value="1"/>
</dbReference>
<evidence type="ECO:0000256" key="1">
    <source>
        <dbReference type="ARBA" id="ARBA00022835"/>
    </source>
</evidence>
<organism evidence="4">
    <name type="scientific">mine drainage metagenome</name>
    <dbReference type="NCBI Taxonomy" id="410659"/>
    <lineage>
        <taxon>unclassified sequences</taxon>
        <taxon>metagenomes</taxon>
        <taxon>ecological metagenomes</taxon>
    </lineage>
</organism>
<evidence type="ECO:0000313" key="4">
    <source>
        <dbReference type="EMBL" id="EQD51447.1"/>
    </source>
</evidence>
<evidence type="ECO:0000259" key="3">
    <source>
        <dbReference type="Pfam" id="PF14382"/>
    </source>
</evidence>
<dbReference type="AlphaFoldDB" id="T1A3D7"/>
<feature type="domain" description="Exosome complex component N-terminal" evidence="3">
    <location>
        <begin position="10"/>
        <end position="47"/>
    </location>
</feature>
<dbReference type="GO" id="GO:0005634">
    <property type="term" value="C:nucleus"/>
    <property type="evidence" value="ECO:0007669"/>
    <property type="project" value="UniProtKB-ARBA"/>
</dbReference>
<dbReference type="InterPro" id="IPR025721">
    <property type="entry name" value="Exosome_cplx_N_dom"/>
</dbReference>
<reference evidence="4" key="2">
    <citation type="journal article" date="2014" name="ISME J.">
        <title>Microbial stratification in low pH oxic and suboxic macroscopic growths along an acid mine drainage.</title>
        <authorList>
            <person name="Mendez-Garcia C."/>
            <person name="Mesa V."/>
            <person name="Sprenger R.R."/>
            <person name="Richter M."/>
            <person name="Diez M.S."/>
            <person name="Solano J."/>
            <person name="Bargiela R."/>
            <person name="Golyshina O.V."/>
            <person name="Manteca A."/>
            <person name="Ramos J.L."/>
            <person name="Gallego J.R."/>
            <person name="Llorente I."/>
            <person name="Martins Dos Santos V.A."/>
            <person name="Jensen O.N."/>
            <person name="Pelaez A.I."/>
            <person name="Sanchez J."/>
            <person name="Ferrer M."/>
        </authorList>
    </citation>
    <scope>NUCLEOTIDE SEQUENCE</scope>
</reference>
<dbReference type="EMBL" id="AUZZ01004914">
    <property type="protein sequence ID" value="EQD51447.1"/>
    <property type="molecule type" value="Genomic_DNA"/>
</dbReference>
<dbReference type="GO" id="GO:0006396">
    <property type="term" value="P:RNA processing"/>
    <property type="evidence" value="ECO:0007669"/>
    <property type="project" value="InterPro"/>
</dbReference>
<dbReference type="GO" id="GO:0000178">
    <property type="term" value="C:exosome (RNase complex)"/>
    <property type="evidence" value="ECO:0007669"/>
    <property type="project" value="UniProtKB-KW"/>
</dbReference>
<dbReference type="PANTHER" id="PTHR12686:SF8">
    <property type="entry name" value="EXOSOME COMPLEX COMPONENT CSL4"/>
    <property type="match status" value="1"/>
</dbReference>
<feature type="non-terminal residue" evidence="4">
    <location>
        <position position="118"/>
    </location>
</feature>
<dbReference type="PANTHER" id="PTHR12686">
    <property type="entry name" value="3'-5' EXORIBONUCLEASE CSL4-RELATED"/>
    <property type="match status" value="1"/>
</dbReference>
<evidence type="ECO:0000256" key="2">
    <source>
        <dbReference type="SAM" id="MobiDB-lite"/>
    </source>
</evidence>
<dbReference type="SUPFAM" id="SSF110324">
    <property type="entry name" value="Ribosomal L27 protein-like"/>
    <property type="match status" value="1"/>
</dbReference>
<protein>
    <submittedName>
        <fullName evidence="4">Exosome complex RNA-binding protein Csl4</fullName>
    </submittedName>
</protein>
<accession>T1A3D7</accession>
<dbReference type="Pfam" id="PF14382">
    <property type="entry name" value="ECR1_N"/>
    <property type="match status" value="1"/>
</dbReference>